<comment type="caution">
    <text evidence="3">The sequence shown here is derived from an EMBL/GenBank/DDBJ whole genome shotgun (WGS) entry which is preliminary data.</text>
</comment>
<dbReference type="Pfam" id="PF17774">
    <property type="entry name" value="YlmH_RBD"/>
    <property type="match status" value="1"/>
</dbReference>
<dbReference type="SMART" id="SM00363">
    <property type="entry name" value="S4"/>
    <property type="match status" value="1"/>
</dbReference>
<dbReference type="InterPro" id="IPR002942">
    <property type="entry name" value="S4_RNA-bd"/>
</dbReference>
<dbReference type="InterPro" id="IPR012677">
    <property type="entry name" value="Nucleotide-bd_a/b_plait_sf"/>
</dbReference>
<gene>
    <name evidence="3" type="ORF">IAA70_02295</name>
</gene>
<feature type="domain" description="RNA-binding S4" evidence="2">
    <location>
        <begin position="185"/>
        <end position="242"/>
    </location>
</feature>
<dbReference type="SUPFAM" id="SSF55174">
    <property type="entry name" value="Alpha-L RNA-binding motif"/>
    <property type="match status" value="1"/>
</dbReference>
<evidence type="ECO:0000313" key="4">
    <source>
        <dbReference type="Proteomes" id="UP000824258"/>
    </source>
</evidence>
<dbReference type="InterPro" id="IPR036986">
    <property type="entry name" value="S4_RNA-bd_sf"/>
</dbReference>
<evidence type="ECO:0000259" key="2">
    <source>
        <dbReference type="SMART" id="SM00363"/>
    </source>
</evidence>
<dbReference type="CDD" id="cd00165">
    <property type="entry name" value="S4"/>
    <property type="match status" value="1"/>
</dbReference>
<name>A0A9D1A8T1_9FIRM</name>
<proteinExistence type="predicted"/>
<dbReference type="Proteomes" id="UP000824258">
    <property type="component" value="Unassembled WGS sequence"/>
</dbReference>
<dbReference type="PROSITE" id="PS50889">
    <property type="entry name" value="S4"/>
    <property type="match status" value="1"/>
</dbReference>
<accession>A0A9D1A8T1</accession>
<dbReference type="GO" id="GO:0003723">
    <property type="term" value="F:RNA binding"/>
    <property type="evidence" value="ECO:0007669"/>
    <property type="project" value="UniProtKB-KW"/>
</dbReference>
<organism evidence="3 4">
    <name type="scientific">Candidatus Avoscillospira stercoripullorum</name>
    <dbReference type="NCBI Taxonomy" id="2840709"/>
    <lineage>
        <taxon>Bacteria</taxon>
        <taxon>Bacillati</taxon>
        <taxon>Bacillota</taxon>
        <taxon>Clostridia</taxon>
        <taxon>Eubacteriales</taxon>
        <taxon>Oscillospiraceae</taxon>
        <taxon>Oscillospiraceae incertae sedis</taxon>
        <taxon>Candidatus Avoscillospira</taxon>
    </lineage>
</organism>
<reference evidence="3" key="1">
    <citation type="submission" date="2020-10" db="EMBL/GenBank/DDBJ databases">
        <authorList>
            <person name="Gilroy R."/>
        </authorList>
    </citation>
    <scope>NUCLEOTIDE SEQUENCE</scope>
    <source>
        <strain evidence="3">ChiHjej9B8-7071</strain>
    </source>
</reference>
<evidence type="ECO:0000313" key="3">
    <source>
        <dbReference type="EMBL" id="HIR09215.1"/>
    </source>
</evidence>
<keyword evidence="1" id="KW-0694">RNA-binding</keyword>
<dbReference type="Gene3D" id="3.10.290.10">
    <property type="entry name" value="RNA-binding S4 domain"/>
    <property type="match status" value="1"/>
</dbReference>
<protein>
    <submittedName>
        <fullName evidence="3">RNA-binding protein</fullName>
    </submittedName>
</protein>
<sequence length="261" mass="28902">MDKQTRIDRVAETPEDRILFARLYEKLTGAERRSIVGVTCFLAPREQVLLRRMLPDLPLTFFGGYEGAERTICCYLPEYLDETWLLSEESPVAAVRATYYEKDTLTHRDFLGSLMGLGIKRETVGDICVAPGRCDILITREILPYVLDNLTSAGRTKLSTEEIPLAAVQPPRQAVKERRDTVASLRLDALVGSGFGLSRGKAADLIAAGRVSLDDLPCLKGDKLVEPGSKISVRGMGKLVLKDVGGRTKKDRISILLEIYC</sequence>
<dbReference type="EMBL" id="DVGD01000066">
    <property type="protein sequence ID" value="HIR09215.1"/>
    <property type="molecule type" value="Genomic_DNA"/>
</dbReference>
<dbReference type="InterPro" id="IPR040591">
    <property type="entry name" value="RqcP2_RBD"/>
</dbReference>
<reference evidence="3" key="2">
    <citation type="journal article" date="2021" name="PeerJ">
        <title>Extensive microbial diversity within the chicken gut microbiome revealed by metagenomics and culture.</title>
        <authorList>
            <person name="Gilroy R."/>
            <person name="Ravi A."/>
            <person name="Getino M."/>
            <person name="Pursley I."/>
            <person name="Horton D.L."/>
            <person name="Alikhan N.F."/>
            <person name="Baker D."/>
            <person name="Gharbi K."/>
            <person name="Hall N."/>
            <person name="Watson M."/>
            <person name="Adriaenssens E.M."/>
            <person name="Foster-Nyarko E."/>
            <person name="Jarju S."/>
            <person name="Secka A."/>
            <person name="Antonio M."/>
            <person name="Oren A."/>
            <person name="Chaudhuri R.R."/>
            <person name="La Ragione R."/>
            <person name="Hildebrand F."/>
            <person name="Pallen M.J."/>
        </authorList>
    </citation>
    <scope>NUCLEOTIDE SEQUENCE</scope>
    <source>
        <strain evidence="3">ChiHjej9B8-7071</strain>
    </source>
</reference>
<dbReference type="Gene3D" id="3.30.70.330">
    <property type="match status" value="1"/>
</dbReference>
<dbReference type="AlphaFoldDB" id="A0A9D1A8T1"/>
<evidence type="ECO:0000256" key="1">
    <source>
        <dbReference type="PROSITE-ProRule" id="PRU00182"/>
    </source>
</evidence>
<dbReference type="Gene3D" id="3.30.1370.160">
    <property type="match status" value="1"/>
</dbReference>